<dbReference type="AlphaFoldDB" id="A0A3B0W7K2"/>
<sequence length="408" mass="46718">MKNSIYCLSAILTCGFGFSPTIHSAEFSGSVAGQTRNFFEDSLDPAQHKNYLSAVIEPEFFHEWDNATQNVEIKLFYRKDQYDENRTHGDIREMSWTGVYEDWEVRAGISKVFWGVAETQHLVDIINQTDLVENVDGEDKLGQQMIRASTERDWGTLDFFILPGFRERTFSGEEGRPRFNILVDTDSNAFYDFDKGKDHVDFAARYSHYIDEWEFGFTVFDGVSREPTTFIPTAFDASMNPTTVIPRYSLINQIGLDGQAFFGDWTWKLEATNTQLRSGNAKGTNSFRSVTGFEYTLVGIADSIIDIGFVVEYHFSDKRIYTQTIFDNDLATALRFVFNDAQSTEVLAGITTDADTQTMAGFIEASRRLGESWTLEAQLRTFHNTKKNRPLYSFRSDNFAQVDLNYHF</sequence>
<dbReference type="EMBL" id="UOFD01000037">
    <property type="protein sequence ID" value="VAW51885.1"/>
    <property type="molecule type" value="Genomic_DNA"/>
</dbReference>
<reference evidence="1" key="1">
    <citation type="submission" date="2018-06" db="EMBL/GenBank/DDBJ databases">
        <authorList>
            <person name="Zhirakovskaya E."/>
        </authorList>
    </citation>
    <scope>NUCLEOTIDE SEQUENCE</scope>
</reference>
<accession>A0A3B0W7K2</accession>
<proteinExistence type="predicted"/>
<evidence type="ECO:0000313" key="1">
    <source>
        <dbReference type="EMBL" id="VAW51885.1"/>
    </source>
</evidence>
<protein>
    <recommendedName>
        <fullName evidence="2">Alginate export domain-containing protein</fullName>
    </recommendedName>
</protein>
<organism evidence="1">
    <name type="scientific">hydrothermal vent metagenome</name>
    <dbReference type="NCBI Taxonomy" id="652676"/>
    <lineage>
        <taxon>unclassified sequences</taxon>
        <taxon>metagenomes</taxon>
        <taxon>ecological metagenomes</taxon>
    </lineage>
</organism>
<evidence type="ECO:0008006" key="2">
    <source>
        <dbReference type="Google" id="ProtNLM"/>
    </source>
</evidence>
<name>A0A3B0W7K2_9ZZZZ</name>
<gene>
    <name evidence="1" type="ORF">MNBD_GAMMA06-2077</name>
</gene>